<dbReference type="Pfam" id="PF20765">
    <property type="entry name" value="Phage_tail_terminator_8"/>
    <property type="match status" value="1"/>
</dbReference>
<dbReference type="EMBL" id="CP020557">
    <property type="protein sequence ID" value="ARF69206.1"/>
    <property type="molecule type" value="Genomic_DNA"/>
</dbReference>
<sequence length="147" mass="17015">MDSDGMKAWIDAVIAALREPFPDAGLYDEKVKDPWEPGDFFISLSDYRQERQVGLRFRQLFTVKIQYKPQSCADAYDTAQKLSAHLEYIRLGEYTVRPGQMSMVFKDDQVEAVLVLEVFVTKPETPGTKMKQWKQEGTIREQNETSR</sequence>
<proteinExistence type="predicted"/>
<accession>A0A1V0UVM7</accession>
<name>A0A1V0UVM7_9BACL</name>
<feature type="compositionally biased region" description="Basic and acidic residues" evidence="1">
    <location>
        <begin position="133"/>
        <end position="147"/>
    </location>
</feature>
<evidence type="ECO:0000313" key="3">
    <source>
        <dbReference type="Proteomes" id="UP000192727"/>
    </source>
</evidence>
<gene>
    <name evidence="2" type="ORF">B7C51_17375</name>
</gene>
<evidence type="ECO:0000256" key="1">
    <source>
        <dbReference type="SAM" id="MobiDB-lite"/>
    </source>
</evidence>
<reference evidence="2 3" key="1">
    <citation type="submission" date="2017-03" db="EMBL/GenBank/DDBJ databases">
        <title>Paenibacillus larvae genome sequencing.</title>
        <authorList>
            <person name="Dingman D.W."/>
        </authorList>
    </citation>
    <scope>NUCLEOTIDE SEQUENCE [LARGE SCALE GENOMIC DNA]</scope>
    <source>
        <strain evidence="2 3">SAG 10367</strain>
    </source>
</reference>
<protein>
    <submittedName>
        <fullName evidence="2">Uncharacterized protein</fullName>
    </submittedName>
</protein>
<organism evidence="2 3">
    <name type="scientific">Paenibacillus larvae subsp. pulvifaciens</name>
    <dbReference type="NCBI Taxonomy" id="1477"/>
    <lineage>
        <taxon>Bacteria</taxon>
        <taxon>Bacillati</taxon>
        <taxon>Bacillota</taxon>
        <taxon>Bacilli</taxon>
        <taxon>Bacillales</taxon>
        <taxon>Paenibacillaceae</taxon>
        <taxon>Paenibacillus</taxon>
    </lineage>
</organism>
<dbReference type="InterPro" id="IPR049254">
    <property type="entry name" value="Phage_tail_terminator"/>
</dbReference>
<evidence type="ECO:0000313" key="2">
    <source>
        <dbReference type="EMBL" id="ARF69206.1"/>
    </source>
</evidence>
<dbReference type="Proteomes" id="UP000192727">
    <property type="component" value="Chromosome"/>
</dbReference>
<dbReference type="AlphaFoldDB" id="A0A1V0UVM7"/>
<feature type="region of interest" description="Disordered" evidence="1">
    <location>
        <begin position="127"/>
        <end position="147"/>
    </location>
</feature>